<sequence>MEDLRTIAEHVLDIGQNSVNAGSKNISIEFIENYHELFFSVTDDGCGMDEEMLSKIFDPFFTTKKKKFGLGLPLLKEYAELTGGYVIVDSKKEIGTSVKVKFIKNIDCQPTGNVADVFATLVISDPVVMWYIHRCKEERCYEFSSREIIDLDLTSSKIIKVIFEHFKKLEETL</sequence>
<evidence type="ECO:0000256" key="1">
    <source>
        <dbReference type="ARBA" id="ARBA00000085"/>
    </source>
</evidence>
<dbReference type="PRINTS" id="PR00344">
    <property type="entry name" value="BCTRLSENSOR"/>
</dbReference>
<keyword evidence="4" id="KW-0067">ATP-binding</keyword>
<dbReference type="Pfam" id="PF02518">
    <property type="entry name" value="HATPase_c"/>
    <property type="match status" value="1"/>
</dbReference>
<dbReference type="InterPro" id="IPR003594">
    <property type="entry name" value="HATPase_dom"/>
</dbReference>
<comment type="catalytic activity">
    <reaction evidence="1">
        <text>ATP + protein L-histidine = ADP + protein N-phospho-L-histidine.</text>
        <dbReference type="EC" id="2.7.13.3"/>
    </reaction>
</comment>
<dbReference type="InterPro" id="IPR036890">
    <property type="entry name" value="HATPase_C_sf"/>
</dbReference>
<evidence type="ECO:0000313" key="4">
    <source>
        <dbReference type="EMBL" id="HGE75536.1"/>
    </source>
</evidence>
<dbReference type="InterPro" id="IPR004358">
    <property type="entry name" value="Sig_transdc_His_kin-like_C"/>
</dbReference>
<organism evidence="4">
    <name type="scientific">Mesoaciditoga lauensis</name>
    <dbReference type="NCBI Taxonomy" id="1495039"/>
    <lineage>
        <taxon>Bacteria</taxon>
        <taxon>Thermotogati</taxon>
        <taxon>Thermotogota</taxon>
        <taxon>Thermotogae</taxon>
        <taxon>Mesoaciditogales</taxon>
        <taxon>Mesoaciditogaceae</taxon>
        <taxon>Mesoaciditoga</taxon>
    </lineage>
</organism>
<dbReference type="Gene3D" id="3.30.565.10">
    <property type="entry name" value="Histidine kinase-like ATPase, C-terminal domain"/>
    <property type="match status" value="1"/>
</dbReference>
<gene>
    <name evidence="4" type="ORF">ENX73_05375</name>
</gene>
<protein>
    <recommendedName>
        <fullName evidence="2">histidine kinase</fullName>
        <ecNumber evidence="2">2.7.13.3</ecNumber>
    </recommendedName>
</protein>
<dbReference type="PROSITE" id="PS50109">
    <property type="entry name" value="HIS_KIN"/>
    <property type="match status" value="1"/>
</dbReference>
<comment type="caution">
    <text evidence="4">The sequence shown here is derived from an EMBL/GenBank/DDBJ whole genome shotgun (WGS) entry which is preliminary data.</text>
</comment>
<dbReference type="EMBL" id="DTPE01000211">
    <property type="protein sequence ID" value="HGE75536.1"/>
    <property type="molecule type" value="Genomic_DNA"/>
</dbReference>
<dbReference type="AlphaFoldDB" id="A0A7V3RF64"/>
<accession>A0A7V3RF64</accession>
<reference evidence="4" key="1">
    <citation type="journal article" date="2020" name="mSystems">
        <title>Genome- and Community-Level Interaction Insights into Carbon Utilization and Element Cycling Functions of Hydrothermarchaeota in Hydrothermal Sediment.</title>
        <authorList>
            <person name="Zhou Z."/>
            <person name="Liu Y."/>
            <person name="Xu W."/>
            <person name="Pan J."/>
            <person name="Luo Z.H."/>
            <person name="Li M."/>
        </authorList>
    </citation>
    <scope>NUCLEOTIDE SEQUENCE [LARGE SCALE GENOMIC DNA]</scope>
    <source>
        <strain evidence="4">SpSt-966</strain>
    </source>
</reference>
<evidence type="ECO:0000256" key="2">
    <source>
        <dbReference type="ARBA" id="ARBA00012438"/>
    </source>
</evidence>
<keyword evidence="4" id="KW-0547">Nucleotide-binding</keyword>
<dbReference type="SMART" id="SM00387">
    <property type="entry name" value="HATPase_c"/>
    <property type="match status" value="1"/>
</dbReference>
<dbReference type="SUPFAM" id="SSF55874">
    <property type="entry name" value="ATPase domain of HSP90 chaperone/DNA topoisomerase II/histidine kinase"/>
    <property type="match status" value="1"/>
</dbReference>
<proteinExistence type="predicted"/>
<dbReference type="InterPro" id="IPR005467">
    <property type="entry name" value="His_kinase_dom"/>
</dbReference>
<name>A0A7V3RF64_9BACT</name>
<dbReference type="EC" id="2.7.13.3" evidence="2"/>
<feature type="domain" description="Histidine kinase" evidence="3">
    <location>
        <begin position="1"/>
        <end position="106"/>
    </location>
</feature>
<dbReference type="PANTHER" id="PTHR43065">
    <property type="entry name" value="SENSOR HISTIDINE KINASE"/>
    <property type="match status" value="1"/>
</dbReference>
<dbReference type="GO" id="GO:0004673">
    <property type="term" value="F:protein histidine kinase activity"/>
    <property type="evidence" value="ECO:0007669"/>
    <property type="project" value="UniProtKB-EC"/>
</dbReference>
<evidence type="ECO:0000259" key="3">
    <source>
        <dbReference type="PROSITE" id="PS50109"/>
    </source>
</evidence>
<dbReference type="GO" id="GO:0005524">
    <property type="term" value="F:ATP binding"/>
    <property type="evidence" value="ECO:0007669"/>
    <property type="project" value="UniProtKB-KW"/>
</dbReference>